<evidence type="ECO:0000313" key="2">
    <source>
        <dbReference type="Proteomes" id="UP001234297"/>
    </source>
</evidence>
<comment type="caution">
    <text evidence="1">The sequence shown here is derived from an EMBL/GenBank/DDBJ whole genome shotgun (WGS) entry which is preliminary data.</text>
</comment>
<name>A0ACC2KG32_PERAE</name>
<sequence length="149" mass="16365">MRRIEGSISSRAYLFIRTHSRKDGTPVDEKLAEIISKLKELSATQGGSSSSIGDEIYTQVMGEERHGCVRGYGLGPTPASVFGSTSRQSHAAFDEVVGELSSLHQKLQQMEEWKKNQEEGMRLMHAIIVEMRQRLSAQGQDPSEGGADG</sequence>
<dbReference type="Proteomes" id="UP001234297">
    <property type="component" value="Chromosome 9"/>
</dbReference>
<evidence type="ECO:0000313" key="1">
    <source>
        <dbReference type="EMBL" id="KAJ8619873.1"/>
    </source>
</evidence>
<keyword evidence="2" id="KW-1185">Reference proteome</keyword>
<organism evidence="1 2">
    <name type="scientific">Persea americana</name>
    <name type="common">Avocado</name>
    <dbReference type="NCBI Taxonomy" id="3435"/>
    <lineage>
        <taxon>Eukaryota</taxon>
        <taxon>Viridiplantae</taxon>
        <taxon>Streptophyta</taxon>
        <taxon>Embryophyta</taxon>
        <taxon>Tracheophyta</taxon>
        <taxon>Spermatophyta</taxon>
        <taxon>Magnoliopsida</taxon>
        <taxon>Magnoliidae</taxon>
        <taxon>Laurales</taxon>
        <taxon>Lauraceae</taxon>
        <taxon>Persea</taxon>
    </lineage>
</organism>
<accession>A0ACC2KG32</accession>
<dbReference type="EMBL" id="CM056817">
    <property type="protein sequence ID" value="KAJ8619873.1"/>
    <property type="molecule type" value="Genomic_DNA"/>
</dbReference>
<proteinExistence type="predicted"/>
<protein>
    <submittedName>
        <fullName evidence="1">Uncharacterized protein</fullName>
    </submittedName>
</protein>
<reference evidence="1 2" key="1">
    <citation type="journal article" date="2022" name="Hortic Res">
        <title>A haplotype resolved chromosomal level avocado genome allows analysis of novel avocado genes.</title>
        <authorList>
            <person name="Nath O."/>
            <person name="Fletcher S.J."/>
            <person name="Hayward A."/>
            <person name="Shaw L.M."/>
            <person name="Masouleh A.K."/>
            <person name="Furtado A."/>
            <person name="Henry R.J."/>
            <person name="Mitter N."/>
        </authorList>
    </citation>
    <scope>NUCLEOTIDE SEQUENCE [LARGE SCALE GENOMIC DNA]</scope>
    <source>
        <strain evidence="2">cv. Hass</strain>
    </source>
</reference>
<gene>
    <name evidence="1" type="ORF">MRB53_028402</name>
</gene>